<dbReference type="GO" id="GO:0015627">
    <property type="term" value="C:type II protein secretion system complex"/>
    <property type="evidence" value="ECO:0007669"/>
    <property type="project" value="TreeGrafter"/>
</dbReference>
<evidence type="ECO:0000313" key="4">
    <source>
        <dbReference type="EMBL" id="TYZ27825.1"/>
    </source>
</evidence>
<dbReference type="AlphaFoldDB" id="A0A5D6WL34"/>
<reference evidence="4 5" key="1">
    <citation type="submission" date="2019-08" db="EMBL/GenBank/DDBJ databases">
        <title>Selenomonas sp. mPRGC5 and Selenomonas sp. mPRGC8 isolated from ruminal fluid of dairy goat (Capra hircus).</title>
        <authorList>
            <person name="Poothong S."/>
            <person name="Nuengjamnong C."/>
            <person name="Tanasupawat S."/>
        </authorList>
    </citation>
    <scope>NUCLEOTIDE SEQUENCE [LARGE SCALE GENOMIC DNA]</scope>
    <source>
        <strain evidence="5">mPRGC8</strain>
    </source>
</reference>
<dbReference type="InterPro" id="IPR001775">
    <property type="entry name" value="GspD/PilQ"/>
</dbReference>
<dbReference type="Gene3D" id="3.30.1370.130">
    <property type="match status" value="1"/>
</dbReference>
<evidence type="ECO:0000313" key="5">
    <source>
        <dbReference type="Proteomes" id="UP000322783"/>
    </source>
</evidence>
<dbReference type="PANTHER" id="PTHR30332:SF17">
    <property type="entry name" value="TYPE IV PILIATION SYSTEM PROTEIN DR_0774-RELATED"/>
    <property type="match status" value="1"/>
</dbReference>
<evidence type="ECO:0000256" key="2">
    <source>
        <dbReference type="SAM" id="SignalP"/>
    </source>
</evidence>
<dbReference type="EMBL" id="VTOZ01000021">
    <property type="protein sequence ID" value="TYZ27825.1"/>
    <property type="molecule type" value="Genomic_DNA"/>
</dbReference>
<comment type="similarity">
    <text evidence="1">Belongs to the bacterial secretin family.</text>
</comment>
<keyword evidence="5" id="KW-1185">Reference proteome</keyword>
<dbReference type="PRINTS" id="PR00811">
    <property type="entry name" value="BCTERIALGSPD"/>
</dbReference>
<name>A0A5D6WL34_9FIRM</name>
<keyword evidence="2" id="KW-0732">Signal</keyword>
<dbReference type="Pfam" id="PF00263">
    <property type="entry name" value="Secretin"/>
    <property type="match status" value="1"/>
</dbReference>
<accession>A0A5D6WL34</accession>
<evidence type="ECO:0000259" key="3">
    <source>
        <dbReference type="Pfam" id="PF00263"/>
    </source>
</evidence>
<dbReference type="GO" id="GO:0009306">
    <property type="term" value="P:protein secretion"/>
    <property type="evidence" value="ECO:0007669"/>
    <property type="project" value="InterPro"/>
</dbReference>
<dbReference type="InterPro" id="IPR050810">
    <property type="entry name" value="Bact_Secretion_Sys_Channel"/>
</dbReference>
<dbReference type="Proteomes" id="UP000322783">
    <property type="component" value="Unassembled WGS sequence"/>
</dbReference>
<sequence>MMKLWQKCLLVQGMIFSLLLSGAKAEPMQVQVVDGDVRAVLLSAARMGNFNLVLDDAVTGAVTLSLTDEPERVLQLVAAAKGLLVVREGNEYLVTTAARAASLRSMHVYRAKYANPHDLAQVVNLSLQAAGKKDSALNLNTDNGKKKESKADVAGQEEKLALVNETTGDVVFYSTATEAQALEALLQELDVPAEQVSLEAKVVALSRNASKELGIEWQWSKLPQYPESHKRWYHVGKDNERVETEVRRQWDGKEQVPGIIQFGHGPEGQPFEFYFAAKLNALLTDGKAKILARPNITTLQGHEAVINIGGEVPVPTQSVTDAATTTTMTYRQAGIILRCTPRVNEDRQITAEVHTEVSTPLFVNDIKAYRFQKRSADTHVRLRDGETMVIGGLIGSEESHSLSKIPILGDIPILGQFFRNLKHSRTESEIMIFLTAHILGDSGGIRDTGQPET</sequence>
<dbReference type="PANTHER" id="PTHR30332">
    <property type="entry name" value="PROBABLE GENERAL SECRETION PATHWAY PROTEIN D"/>
    <property type="match status" value="1"/>
</dbReference>
<dbReference type="RefSeq" id="WP_149189450.1">
    <property type="nucleotide sequence ID" value="NZ_VTOZ01000021.1"/>
</dbReference>
<protein>
    <submittedName>
        <fullName evidence="4">Type II and III secretion system protein</fullName>
    </submittedName>
</protein>
<feature type="chain" id="PRO_5022943197" evidence="2">
    <location>
        <begin position="26"/>
        <end position="453"/>
    </location>
</feature>
<evidence type="ECO:0000256" key="1">
    <source>
        <dbReference type="RuleBase" id="RU004003"/>
    </source>
</evidence>
<comment type="caution">
    <text evidence="4">The sequence shown here is derived from an EMBL/GenBank/DDBJ whole genome shotgun (WGS) entry which is preliminary data.</text>
</comment>
<organism evidence="4 5">
    <name type="scientific">Selenomonas caprae</name>
    <dbReference type="NCBI Taxonomy" id="2606905"/>
    <lineage>
        <taxon>Bacteria</taxon>
        <taxon>Bacillati</taxon>
        <taxon>Bacillota</taxon>
        <taxon>Negativicutes</taxon>
        <taxon>Selenomonadales</taxon>
        <taxon>Selenomonadaceae</taxon>
        <taxon>Selenomonas</taxon>
    </lineage>
</organism>
<feature type="signal peptide" evidence="2">
    <location>
        <begin position="1"/>
        <end position="25"/>
    </location>
</feature>
<proteinExistence type="inferred from homology"/>
<dbReference type="InterPro" id="IPR004846">
    <property type="entry name" value="T2SS/T3SS_dom"/>
</dbReference>
<gene>
    <name evidence="4" type="ORF">FZ041_09985</name>
</gene>
<feature type="domain" description="Type II/III secretion system secretin-like" evidence="3">
    <location>
        <begin position="281"/>
        <end position="439"/>
    </location>
</feature>